<evidence type="ECO:0000313" key="2">
    <source>
        <dbReference type="Proteomes" id="UP000682733"/>
    </source>
</evidence>
<evidence type="ECO:0000313" key="1">
    <source>
        <dbReference type="EMBL" id="CAF4432689.1"/>
    </source>
</evidence>
<organism evidence="1 2">
    <name type="scientific">Didymodactylos carnosus</name>
    <dbReference type="NCBI Taxonomy" id="1234261"/>
    <lineage>
        <taxon>Eukaryota</taxon>
        <taxon>Metazoa</taxon>
        <taxon>Spiralia</taxon>
        <taxon>Gnathifera</taxon>
        <taxon>Rotifera</taxon>
        <taxon>Eurotatoria</taxon>
        <taxon>Bdelloidea</taxon>
        <taxon>Philodinida</taxon>
        <taxon>Philodinidae</taxon>
        <taxon>Didymodactylos</taxon>
    </lineage>
</organism>
<dbReference type="EMBL" id="CAJOBA010079109">
    <property type="protein sequence ID" value="CAF4432689.1"/>
    <property type="molecule type" value="Genomic_DNA"/>
</dbReference>
<reference evidence="1" key="1">
    <citation type="submission" date="2021-02" db="EMBL/GenBank/DDBJ databases">
        <authorList>
            <person name="Nowell W R."/>
        </authorList>
    </citation>
    <scope>NUCLEOTIDE SEQUENCE</scope>
</reference>
<feature type="non-terminal residue" evidence="1">
    <location>
        <position position="82"/>
    </location>
</feature>
<name>A0A8S2W3R3_9BILA</name>
<protein>
    <submittedName>
        <fullName evidence="1">Uncharacterized protein</fullName>
    </submittedName>
</protein>
<sequence>MDDNNPNAPNLTIITTTAQCSVITTTSSCSVIAITAADNVREADFFKETDNHISSLKEQYRTKAVINKRIYDDIMVALKLEK</sequence>
<comment type="caution">
    <text evidence="1">The sequence shown here is derived from an EMBL/GenBank/DDBJ whole genome shotgun (WGS) entry which is preliminary data.</text>
</comment>
<accession>A0A8S2W3R3</accession>
<dbReference type="Proteomes" id="UP000682733">
    <property type="component" value="Unassembled WGS sequence"/>
</dbReference>
<proteinExistence type="predicted"/>
<dbReference type="AlphaFoldDB" id="A0A8S2W3R3"/>
<gene>
    <name evidence="1" type="ORF">TMI583_LOCUS44981</name>
</gene>